<dbReference type="Gene3D" id="3.90.930.1">
    <property type="match status" value="1"/>
</dbReference>
<dbReference type="EMBL" id="JAEUAH010000005">
    <property type="protein sequence ID" value="MBM0650233.1"/>
    <property type="molecule type" value="Genomic_DNA"/>
</dbReference>
<dbReference type="Proteomes" id="UP000603506">
    <property type="component" value="Unassembled WGS sequence"/>
</dbReference>
<sequence length="251" mass="29356">MRTLLFCLFLVPFTVFGQKMRTDLQEENLKGKVKTTVTTYYKVIYKNGKVVLDNNSKNNSSKEEAFYNKDGNLLTFKEIANIISLEKYLYDEKGRKLKKQESNNGGMLTLASEYSYTQGKYIEKIYLGDLCCIDTYKYNAQGDPIEKKSIGVGECKQDIDYSVSLKYDSSRRLIVANLSGGQRITKYTYNKEGHLEKEILYEDGDLIETTQYQYISFDTHKNWTKRIMYLTDYEGIKKPFRIETRVLTYYE</sequence>
<evidence type="ECO:0000313" key="1">
    <source>
        <dbReference type="EMBL" id="MBM0650233.1"/>
    </source>
</evidence>
<reference evidence="1 2" key="1">
    <citation type="submission" date="2021-01" db="EMBL/GenBank/DDBJ databases">
        <title>Evidence that Capnocytophaga endodontalis is a later homotypic synonym for Capnocytophaga genospecies AHN8471, and request for opinion on proposed recognition of strain AHN8471 as type strain of the species.</title>
        <authorList>
            <person name="Nicholson A.C."/>
            <person name="Hopper C.L."/>
            <person name="Gulvik C.A."/>
            <person name="Mcquiston J.R."/>
            <person name="Lau E.F."/>
        </authorList>
    </citation>
    <scope>NUCLEOTIDE SEQUENCE [LARGE SCALE GENOMIC DNA]</scope>
    <source>
        <strain evidence="1 2">AHN9576</strain>
    </source>
</reference>
<proteinExistence type="predicted"/>
<organism evidence="1 2">
    <name type="scientific">Capnocytophaga genosp. AHN8471</name>
    <dbReference type="NCBI Taxonomy" id="327574"/>
    <lineage>
        <taxon>Bacteria</taxon>
        <taxon>Pseudomonadati</taxon>
        <taxon>Bacteroidota</taxon>
        <taxon>Flavobacteriia</taxon>
        <taxon>Flavobacteriales</taxon>
        <taxon>Flavobacteriaceae</taxon>
        <taxon>Capnocytophaga</taxon>
    </lineage>
</organism>
<evidence type="ECO:0000313" key="2">
    <source>
        <dbReference type="Proteomes" id="UP000603506"/>
    </source>
</evidence>
<name>A0ABS1YV46_9FLAO</name>
<accession>A0ABS1YV46</accession>
<protein>
    <recommendedName>
        <fullName evidence="3">Sugar-binding protein</fullName>
    </recommendedName>
</protein>
<comment type="caution">
    <text evidence="1">The sequence shown here is derived from an EMBL/GenBank/DDBJ whole genome shotgun (WGS) entry which is preliminary data.</text>
</comment>
<evidence type="ECO:0008006" key="3">
    <source>
        <dbReference type="Google" id="ProtNLM"/>
    </source>
</evidence>
<gene>
    <name evidence="1" type="ORF">JNB19_05610</name>
</gene>
<dbReference type="RefSeq" id="WP_203094107.1">
    <property type="nucleotide sequence ID" value="NZ_JAEUAH010000005.1"/>
</dbReference>
<keyword evidence="2" id="KW-1185">Reference proteome</keyword>